<comment type="caution">
    <text evidence="5">Lacks conserved residue(s) required for the propagation of feature annotation.</text>
</comment>
<dbReference type="PANTHER" id="PTHR11905:SF159">
    <property type="entry name" value="ADAM METALLOPROTEASE"/>
    <property type="match status" value="1"/>
</dbReference>
<keyword evidence="4 7" id="KW-0482">Metalloprotease</keyword>
<dbReference type="PROSITE" id="PS50215">
    <property type="entry name" value="ADAM_MEPRO"/>
    <property type="match status" value="1"/>
</dbReference>
<feature type="binding site" evidence="5">
    <location>
        <position position="344"/>
    </location>
    <ligand>
        <name>Zn(2+)</name>
        <dbReference type="ChEBI" id="CHEBI:29105"/>
        <note>catalytic</note>
    </ligand>
</feature>
<protein>
    <submittedName>
        <fullName evidence="7">Putative secreted metalloprotease</fullName>
    </submittedName>
</protein>
<dbReference type="InterPro" id="IPR001590">
    <property type="entry name" value="Peptidase_M12B"/>
</dbReference>
<evidence type="ECO:0000259" key="6">
    <source>
        <dbReference type="PROSITE" id="PS50215"/>
    </source>
</evidence>
<dbReference type="SUPFAM" id="SSF55486">
    <property type="entry name" value="Metalloproteases ('zincins'), catalytic domain"/>
    <property type="match status" value="1"/>
</dbReference>
<feature type="domain" description="Peptidase M12B" evidence="6">
    <location>
        <begin position="180"/>
        <end position="406"/>
    </location>
</feature>
<evidence type="ECO:0000256" key="1">
    <source>
        <dbReference type="ARBA" id="ARBA00022670"/>
    </source>
</evidence>
<keyword evidence="5" id="KW-0479">Metal-binding</keyword>
<feature type="binding site" evidence="5">
    <location>
        <position position="338"/>
    </location>
    <ligand>
        <name>Zn(2+)</name>
        <dbReference type="ChEBI" id="CHEBI:29105"/>
        <note>catalytic</note>
    </ligand>
</feature>
<dbReference type="AlphaFoldDB" id="A0A147BWW6"/>
<keyword evidence="1 7" id="KW-0645">Protease</keyword>
<evidence type="ECO:0000256" key="3">
    <source>
        <dbReference type="ARBA" id="ARBA00022833"/>
    </source>
</evidence>
<organism evidence="7">
    <name type="scientific">Ixodes ricinus</name>
    <name type="common">Common tick</name>
    <name type="synonym">Acarus ricinus</name>
    <dbReference type="NCBI Taxonomy" id="34613"/>
    <lineage>
        <taxon>Eukaryota</taxon>
        <taxon>Metazoa</taxon>
        <taxon>Ecdysozoa</taxon>
        <taxon>Arthropoda</taxon>
        <taxon>Chelicerata</taxon>
        <taxon>Arachnida</taxon>
        <taxon>Acari</taxon>
        <taxon>Parasitiformes</taxon>
        <taxon>Ixodida</taxon>
        <taxon>Ixodoidea</taxon>
        <taxon>Ixodidae</taxon>
        <taxon>Ixodinae</taxon>
        <taxon>Ixodes</taxon>
    </lineage>
</organism>
<feature type="active site" evidence="5">
    <location>
        <position position="335"/>
    </location>
</feature>
<dbReference type="InterPro" id="IPR024079">
    <property type="entry name" value="MetalloPept_cat_dom_sf"/>
</dbReference>
<evidence type="ECO:0000256" key="2">
    <source>
        <dbReference type="ARBA" id="ARBA00022801"/>
    </source>
</evidence>
<dbReference type="GO" id="GO:0046872">
    <property type="term" value="F:metal ion binding"/>
    <property type="evidence" value="ECO:0007669"/>
    <property type="project" value="UniProtKB-KW"/>
</dbReference>
<dbReference type="GO" id="GO:0004222">
    <property type="term" value="F:metalloendopeptidase activity"/>
    <property type="evidence" value="ECO:0007669"/>
    <property type="project" value="InterPro"/>
</dbReference>
<sequence length="507" mass="56584">MIEVYRLAFLCTVFYVNVNCGPLPEHIVYPKLLEARGINGAKLLHIKDGLTLSLEKLSVLADSLVFTESNDGVSTKTIMNGAELEQTLYQDREKMAAVAVKEIKETIEVMGVLGDKLRIAPLPLMARSDEGHLAHRIYEMERSMTYKENDAALPDTLPEQQACTKNRTYAASMNHVPDPFLVEVHVMVDEDHYKVFGRREDLVTYLALTIALVNMRYEDTSVPKIQFLLTSIQQEQAFAKTFEEKEIGWPVANRTYAAANETFKHLLEKYGRSPADITVAVTGLILADALEPFSEDEIRVQGQARLGGVCNANSSIVMVEDVPMSFGMVSLLPHELGHALGAPHDGETYMWNNCLPPRNDCSKHSKDDHFIMHSSEPGNGKFSRCSKEHMTAFISTLSTSCFELKTKKNCTTEVKELPGVSINLTNICKIAHPNFLKWNVEQPHYLNSVCRFECCSPRPDSPHEKTCAEHPLPDGAGCGYGKRCVRGTCGYYDKYGEPMTPPQDAKA</sequence>
<name>A0A147BWW6_IXORI</name>
<feature type="binding site" evidence="5">
    <location>
        <position position="334"/>
    </location>
    <ligand>
        <name>Zn(2+)</name>
        <dbReference type="ChEBI" id="CHEBI:29105"/>
        <note>catalytic</note>
    </ligand>
</feature>
<proteinExistence type="predicted"/>
<dbReference type="Pfam" id="PF13688">
    <property type="entry name" value="Reprolysin_5"/>
    <property type="match status" value="1"/>
</dbReference>
<dbReference type="PANTHER" id="PTHR11905">
    <property type="entry name" value="ADAM A DISINTEGRIN AND METALLOPROTEASE DOMAIN"/>
    <property type="match status" value="1"/>
</dbReference>
<reference evidence="7" key="1">
    <citation type="journal article" date="2018" name="PLoS Negl. Trop. Dis.">
        <title>Sialome diversity of ticks revealed by RNAseq of single tick salivary glands.</title>
        <authorList>
            <person name="Perner J."/>
            <person name="Kropackova S."/>
            <person name="Kopacek P."/>
            <person name="Ribeiro J.M."/>
        </authorList>
    </citation>
    <scope>NUCLEOTIDE SEQUENCE</scope>
    <source>
        <strain evidence="7">Siblings of single egg batch collected in Ceske Budejovice</strain>
        <tissue evidence="7">Salivary glands</tissue>
    </source>
</reference>
<keyword evidence="3 5" id="KW-0862">Zinc</keyword>
<evidence type="ECO:0000256" key="4">
    <source>
        <dbReference type="ARBA" id="ARBA00023049"/>
    </source>
</evidence>
<dbReference type="GO" id="GO:0006509">
    <property type="term" value="P:membrane protein ectodomain proteolysis"/>
    <property type="evidence" value="ECO:0007669"/>
    <property type="project" value="TreeGrafter"/>
</dbReference>
<evidence type="ECO:0000256" key="5">
    <source>
        <dbReference type="PROSITE-ProRule" id="PRU00276"/>
    </source>
</evidence>
<dbReference type="EMBL" id="GEGO01000171">
    <property type="protein sequence ID" value="JAR95233.1"/>
    <property type="molecule type" value="Transcribed_RNA"/>
</dbReference>
<evidence type="ECO:0000313" key="7">
    <source>
        <dbReference type="EMBL" id="JAR95233.1"/>
    </source>
</evidence>
<keyword evidence="2" id="KW-0378">Hydrolase</keyword>
<accession>A0A147BWW6</accession>
<dbReference type="Gene3D" id="3.40.1620.60">
    <property type="match status" value="1"/>
</dbReference>
<dbReference type="Gene3D" id="3.40.390.10">
    <property type="entry name" value="Collagenase (Catalytic Domain)"/>
    <property type="match status" value="1"/>
</dbReference>